<accession>A0A2Y9B038</accession>
<evidence type="ECO:0000313" key="4">
    <source>
        <dbReference type="Proteomes" id="UP000251571"/>
    </source>
</evidence>
<dbReference type="Proteomes" id="UP000245839">
    <property type="component" value="Unassembled WGS sequence"/>
</dbReference>
<dbReference type="InterPro" id="IPR011990">
    <property type="entry name" value="TPR-like_helical_dom_sf"/>
</dbReference>
<gene>
    <name evidence="1" type="ORF">BCF38_11138</name>
    <name evidence="2" type="ORF">SAMN05421539_11138</name>
</gene>
<proteinExistence type="predicted"/>
<keyword evidence="3" id="KW-1185">Reference proteome</keyword>
<dbReference type="EMBL" id="UETC01000011">
    <property type="protein sequence ID" value="SSA49870.1"/>
    <property type="molecule type" value="Genomic_DNA"/>
</dbReference>
<evidence type="ECO:0000313" key="1">
    <source>
        <dbReference type="EMBL" id="PWJ15021.1"/>
    </source>
</evidence>
<evidence type="ECO:0000313" key="3">
    <source>
        <dbReference type="Proteomes" id="UP000245839"/>
    </source>
</evidence>
<dbReference type="OrthoDB" id="7819234at2"/>
<reference evidence="1 3" key="2">
    <citation type="submission" date="2018-03" db="EMBL/GenBank/DDBJ databases">
        <title>Genomic Encyclopedia of Archaeal and Bacterial Type Strains, Phase II (KMG-II): from individual species to whole genera.</title>
        <authorList>
            <person name="Goeker M."/>
        </authorList>
    </citation>
    <scope>NUCLEOTIDE SEQUENCE [LARGE SCALE GENOMIC DNA]</scope>
    <source>
        <strain evidence="1 3">DSM 25227</strain>
    </source>
</reference>
<reference evidence="2 4" key="1">
    <citation type="submission" date="2016-10" db="EMBL/GenBank/DDBJ databases">
        <authorList>
            <person name="Cai Z."/>
        </authorList>
    </citation>
    <scope>NUCLEOTIDE SEQUENCE [LARGE SCALE GENOMIC DNA]</scope>
    <source>
        <strain evidence="2 4">DSM 25227</strain>
    </source>
</reference>
<dbReference type="PROSITE" id="PS51257">
    <property type="entry name" value="PROKAR_LIPOPROTEIN"/>
    <property type="match status" value="1"/>
</dbReference>
<dbReference type="EMBL" id="QGDJ01000011">
    <property type="protein sequence ID" value="PWJ15021.1"/>
    <property type="molecule type" value="Genomic_DNA"/>
</dbReference>
<evidence type="ECO:0000313" key="2">
    <source>
        <dbReference type="EMBL" id="SSA49870.1"/>
    </source>
</evidence>
<name>A0A2Y9B038_9RHOB</name>
<protein>
    <submittedName>
        <fullName evidence="1 2">Flp pilus assembly protein TadD</fullName>
    </submittedName>
</protein>
<dbReference type="RefSeq" id="WP_109565629.1">
    <property type="nucleotide sequence ID" value="NZ_QGDJ01000011.1"/>
</dbReference>
<dbReference type="SUPFAM" id="SSF48452">
    <property type="entry name" value="TPR-like"/>
    <property type="match status" value="1"/>
</dbReference>
<dbReference type="Proteomes" id="UP000251571">
    <property type="component" value="Unassembled WGS sequence"/>
</dbReference>
<dbReference type="Gene3D" id="1.25.40.10">
    <property type="entry name" value="Tetratricopeptide repeat domain"/>
    <property type="match status" value="1"/>
</dbReference>
<dbReference type="AlphaFoldDB" id="A0A2Y9B038"/>
<organism evidence="2 4">
    <name type="scientific">Jannaschia seohaensis</name>
    <dbReference type="NCBI Taxonomy" id="475081"/>
    <lineage>
        <taxon>Bacteria</taxon>
        <taxon>Pseudomonadati</taxon>
        <taxon>Pseudomonadota</taxon>
        <taxon>Alphaproteobacteria</taxon>
        <taxon>Rhodobacterales</taxon>
        <taxon>Roseobacteraceae</taxon>
        <taxon>Jannaschia</taxon>
    </lineage>
</organism>
<sequence>MRHRLAVALLCGGTLVLSGCNSMSDADVARAVADAEAAEADSIREIMLTVAEPREAIEYFNRRIAVEPDLIEPKRGLARSLARGGRASEAVIAWRKVIDHPEASHEDHVMLADALIRTSDWAEAKAVLDSVPPTHETFDRYRLEAMVADANQQWDRADSFYETAVDLTAKPAGVLNNWGFSKLTRGDTRAAERLFIEAITYNEDLFTAKNNLVLARAKTRNYALPIVPMTQEERAQLLHTAGLAAVKQGDTDIGRTLLQDAIDTHPRHFEPAARALEALG</sequence>